<protein>
    <submittedName>
        <fullName evidence="9">SNF2 domain-containing protein CLASSY 4</fullName>
    </submittedName>
</protein>
<dbReference type="GO" id="GO:0016787">
    <property type="term" value="F:hydrolase activity"/>
    <property type="evidence" value="ECO:0007669"/>
    <property type="project" value="UniProtKB-KW"/>
</dbReference>
<dbReference type="CDD" id="cd18793">
    <property type="entry name" value="SF2_C_SNF"/>
    <property type="match status" value="1"/>
</dbReference>
<dbReference type="SMART" id="SM00490">
    <property type="entry name" value="HELICc"/>
    <property type="match status" value="1"/>
</dbReference>
<dbReference type="InterPro" id="IPR038718">
    <property type="entry name" value="SNF2-like_sf"/>
</dbReference>
<dbReference type="STRING" id="35608.A0A2U1KN06"/>
<comment type="caution">
    <text evidence="9">The sequence shown here is derived from an EMBL/GenBank/DDBJ whole genome shotgun (WGS) entry which is preliminary data.</text>
</comment>
<evidence type="ECO:0000313" key="10">
    <source>
        <dbReference type="Proteomes" id="UP000245207"/>
    </source>
</evidence>
<name>A0A2U1KN06_ARTAN</name>
<sequence length="504" mass="58068">MVSRKIGTLLLDIPELVVLDEGHTPRNQTSNIWNTLLKLKIKNHVILSGTPFQNNFRELFNTLQLNLLNEQITHTFAWNVGKEILMIKGVLHQKDRQMIINKFNDPNSKVKVLLASTKSCSEGIHLVGASRVVLLDVVWNPTVEKHKKLTIIKDYEIKEKNEKIQVWFGNDKECELSVRIFATMLASSILNNGMEHVTSFEEENEHNVEFGRNRATGFEEKRDVDKAQQRWSNYGLMTLGNLELFMDRLKRVDIIGVFSSEVVGSLVVATSMQGLKRILCRLNHIVVVHLLLMGIEGGKWVDIINPGSFDIEPNFPNRKKPKPHVGVEGSLNRLCNVSNKIFAWFSGLQLPNLVISKCFITRLVVVHFIDHPRVQVPTTMVLTNNNNRKPNYLQPMPMYSGMAWPNNIINRLLVITRFQKRRSQVPGWPPVRKYRKKNIRPKKDGLQNWDIMWVNGKRYELQEIFGIGNWVDGDVFDRNDPCKDQVAFMQMVKCCNCRDFMCLG</sequence>
<feature type="domain" description="Helicase C-terminal" evidence="8">
    <location>
        <begin position="31"/>
        <end position="206"/>
    </location>
</feature>
<dbReference type="Gene3D" id="3.40.50.10810">
    <property type="entry name" value="Tandem AAA-ATPase domain"/>
    <property type="match status" value="1"/>
</dbReference>
<keyword evidence="10" id="KW-1185">Reference proteome</keyword>
<accession>A0A2U1KN06</accession>
<evidence type="ECO:0000256" key="2">
    <source>
        <dbReference type="ARBA" id="ARBA00022741"/>
    </source>
</evidence>
<evidence type="ECO:0000256" key="4">
    <source>
        <dbReference type="ARBA" id="ARBA00022806"/>
    </source>
</evidence>
<keyword evidence="2" id="KW-0547">Nucleotide-binding</keyword>
<dbReference type="OrthoDB" id="1422302at2759"/>
<dbReference type="InterPro" id="IPR001650">
    <property type="entry name" value="Helicase_C-like"/>
</dbReference>
<evidence type="ECO:0000256" key="5">
    <source>
        <dbReference type="ARBA" id="ARBA00022840"/>
    </source>
</evidence>
<dbReference type="InterPro" id="IPR049730">
    <property type="entry name" value="SNF2/RAD54-like_C"/>
</dbReference>
<comment type="subcellular location">
    <subcellularLocation>
        <location evidence="1">Nucleus</location>
    </subcellularLocation>
</comment>
<keyword evidence="4" id="KW-0347">Helicase</keyword>
<dbReference type="PANTHER" id="PTHR45821:SF25">
    <property type="entry name" value="HELICASE ATP-BINDING DOMAIN-CONTAINING PROTEIN"/>
    <property type="match status" value="1"/>
</dbReference>
<dbReference type="PROSITE" id="PS51192">
    <property type="entry name" value="HELICASE_ATP_BIND_1"/>
    <property type="match status" value="1"/>
</dbReference>
<dbReference type="Pfam" id="PF00176">
    <property type="entry name" value="SNF2-rel_dom"/>
    <property type="match status" value="1"/>
</dbReference>
<evidence type="ECO:0000256" key="6">
    <source>
        <dbReference type="ARBA" id="ARBA00023242"/>
    </source>
</evidence>
<evidence type="ECO:0000256" key="1">
    <source>
        <dbReference type="ARBA" id="ARBA00004123"/>
    </source>
</evidence>
<evidence type="ECO:0000256" key="3">
    <source>
        <dbReference type="ARBA" id="ARBA00022801"/>
    </source>
</evidence>
<dbReference type="GO" id="GO:0005524">
    <property type="term" value="F:ATP binding"/>
    <property type="evidence" value="ECO:0007669"/>
    <property type="project" value="UniProtKB-KW"/>
</dbReference>
<dbReference type="GO" id="GO:0005634">
    <property type="term" value="C:nucleus"/>
    <property type="evidence" value="ECO:0007669"/>
    <property type="project" value="UniProtKB-SubCell"/>
</dbReference>
<gene>
    <name evidence="9" type="ORF">CTI12_AA584260</name>
</gene>
<dbReference type="Proteomes" id="UP000245207">
    <property type="component" value="Unassembled WGS sequence"/>
</dbReference>
<dbReference type="PANTHER" id="PTHR45821">
    <property type="entry name" value="SNF2 DOMAIN-CONTAINING PROTEIN CLASSY 2-RELATED"/>
    <property type="match status" value="1"/>
</dbReference>
<dbReference type="InterPro" id="IPR027417">
    <property type="entry name" value="P-loop_NTPase"/>
</dbReference>
<keyword evidence="5" id="KW-0067">ATP-binding</keyword>
<dbReference type="AlphaFoldDB" id="A0A2U1KN06"/>
<reference evidence="9 10" key="1">
    <citation type="journal article" date="2018" name="Mol. Plant">
        <title>The genome of Artemisia annua provides insight into the evolution of Asteraceae family and artemisinin biosynthesis.</title>
        <authorList>
            <person name="Shen Q."/>
            <person name="Zhang L."/>
            <person name="Liao Z."/>
            <person name="Wang S."/>
            <person name="Yan T."/>
            <person name="Shi P."/>
            <person name="Liu M."/>
            <person name="Fu X."/>
            <person name="Pan Q."/>
            <person name="Wang Y."/>
            <person name="Lv Z."/>
            <person name="Lu X."/>
            <person name="Zhang F."/>
            <person name="Jiang W."/>
            <person name="Ma Y."/>
            <person name="Chen M."/>
            <person name="Hao X."/>
            <person name="Li L."/>
            <person name="Tang Y."/>
            <person name="Lv G."/>
            <person name="Zhou Y."/>
            <person name="Sun X."/>
            <person name="Brodelius P.E."/>
            <person name="Rose J.K.C."/>
            <person name="Tang K."/>
        </authorList>
    </citation>
    <scope>NUCLEOTIDE SEQUENCE [LARGE SCALE GENOMIC DNA]</scope>
    <source>
        <strain evidence="10">cv. Huhao1</strain>
        <tissue evidence="9">Leaf</tissue>
    </source>
</reference>
<dbReference type="SUPFAM" id="SSF52540">
    <property type="entry name" value="P-loop containing nucleoside triphosphate hydrolases"/>
    <property type="match status" value="1"/>
</dbReference>
<dbReference type="Pfam" id="PF00271">
    <property type="entry name" value="Helicase_C"/>
    <property type="match status" value="1"/>
</dbReference>
<organism evidence="9 10">
    <name type="scientific">Artemisia annua</name>
    <name type="common">Sweet wormwood</name>
    <dbReference type="NCBI Taxonomy" id="35608"/>
    <lineage>
        <taxon>Eukaryota</taxon>
        <taxon>Viridiplantae</taxon>
        <taxon>Streptophyta</taxon>
        <taxon>Embryophyta</taxon>
        <taxon>Tracheophyta</taxon>
        <taxon>Spermatophyta</taxon>
        <taxon>Magnoliopsida</taxon>
        <taxon>eudicotyledons</taxon>
        <taxon>Gunneridae</taxon>
        <taxon>Pentapetalae</taxon>
        <taxon>asterids</taxon>
        <taxon>campanulids</taxon>
        <taxon>Asterales</taxon>
        <taxon>Asteraceae</taxon>
        <taxon>Asteroideae</taxon>
        <taxon>Anthemideae</taxon>
        <taxon>Artemisiinae</taxon>
        <taxon>Artemisia</taxon>
    </lineage>
</organism>
<dbReference type="InterPro" id="IPR000330">
    <property type="entry name" value="SNF2_N"/>
</dbReference>
<dbReference type="GO" id="GO:0004386">
    <property type="term" value="F:helicase activity"/>
    <property type="evidence" value="ECO:0007669"/>
    <property type="project" value="UniProtKB-KW"/>
</dbReference>
<dbReference type="InterPro" id="IPR044567">
    <property type="entry name" value="CLSY/DRD1"/>
</dbReference>
<dbReference type="Gene3D" id="3.40.50.300">
    <property type="entry name" value="P-loop containing nucleotide triphosphate hydrolases"/>
    <property type="match status" value="1"/>
</dbReference>
<dbReference type="GO" id="GO:0080188">
    <property type="term" value="P:gene silencing by siRNA-directed DNA methylation"/>
    <property type="evidence" value="ECO:0007669"/>
    <property type="project" value="InterPro"/>
</dbReference>
<keyword evidence="3" id="KW-0378">Hydrolase</keyword>
<dbReference type="InterPro" id="IPR014001">
    <property type="entry name" value="Helicase_ATP-bd"/>
</dbReference>
<proteinExistence type="predicted"/>
<evidence type="ECO:0000313" key="9">
    <source>
        <dbReference type="EMBL" id="PWA38101.1"/>
    </source>
</evidence>
<keyword evidence="6" id="KW-0539">Nucleus</keyword>
<evidence type="ECO:0000259" key="7">
    <source>
        <dbReference type="PROSITE" id="PS51192"/>
    </source>
</evidence>
<dbReference type="EMBL" id="PKPP01015987">
    <property type="protein sequence ID" value="PWA38101.1"/>
    <property type="molecule type" value="Genomic_DNA"/>
</dbReference>
<dbReference type="PROSITE" id="PS51194">
    <property type="entry name" value="HELICASE_CTER"/>
    <property type="match status" value="1"/>
</dbReference>
<feature type="domain" description="Helicase ATP-binding" evidence="7">
    <location>
        <begin position="1"/>
        <end position="69"/>
    </location>
</feature>
<evidence type="ECO:0000259" key="8">
    <source>
        <dbReference type="PROSITE" id="PS51194"/>
    </source>
</evidence>